<reference evidence="2 3" key="1">
    <citation type="submission" date="2010-05" db="EMBL/GenBank/DDBJ databases">
        <title>The Genome Sequence of Thecamonas trahens ATCC 50062.</title>
        <authorList>
            <consortium name="The Broad Institute Genome Sequencing Platform"/>
            <person name="Russ C."/>
            <person name="Cuomo C."/>
            <person name="Shea T."/>
            <person name="Young S.K."/>
            <person name="Zeng Q."/>
            <person name="Koehrsen M."/>
            <person name="Haas B."/>
            <person name="Borodovsky M."/>
            <person name="Guigo R."/>
            <person name="Alvarado L."/>
            <person name="Berlin A."/>
            <person name="Bochicchio J."/>
            <person name="Borenstein D."/>
            <person name="Chapman S."/>
            <person name="Chen Z."/>
            <person name="Freedman E."/>
            <person name="Gellesch M."/>
            <person name="Goldberg J."/>
            <person name="Griggs A."/>
            <person name="Gujja S."/>
            <person name="Heilman E."/>
            <person name="Heiman D."/>
            <person name="Hepburn T."/>
            <person name="Howarth C."/>
            <person name="Jen D."/>
            <person name="Larson L."/>
            <person name="Mehta T."/>
            <person name="Park D."/>
            <person name="Pearson M."/>
            <person name="Roberts A."/>
            <person name="Saif S."/>
            <person name="Shenoy N."/>
            <person name="Sisk P."/>
            <person name="Stolte C."/>
            <person name="Sykes S."/>
            <person name="Thomson T."/>
            <person name="Walk T."/>
            <person name="White J."/>
            <person name="Yandava C."/>
            <person name="Burger G."/>
            <person name="Gray M.W."/>
            <person name="Holland P.W.H."/>
            <person name="King N."/>
            <person name="Lang F.B.F."/>
            <person name="Roger A.J."/>
            <person name="Ruiz-Trillo I."/>
            <person name="Lander E."/>
            <person name="Nusbaum C."/>
        </authorList>
    </citation>
    <scope>NUCLEOTIDE SEQUENCE [LARGE SCALE GENOMIC DNA]</scope>
    <source>
        <strain evidence="2 3">ATCC 50062</strain>
    </source>
</reference>
<keyword evidence="3" id="KW-1185">Reference proteome</keyword>
<keyword evidence="1" id="KW-0732">Signal</keyword>
<gene>
    <name evidence="2" type="ORF">AMSG_11088</name>
</gene>
<dbReference type="Proteomes" id="UP000054408">
    <property type="component" value="Unassembled WGS sequence"/>
</dbReference>
<evidence type="ECO:0000256" key="1">
    <source>
        <dbReference type="SAM" id="SignalP"/>
    </source>
</evidence>
<dbReference type="RefSeq" id="XP_013752965.1">
    <property type="nucleotide sequence ID" value="XM_013897511.1"/>
</dbReference>
<feature type="signal peptide" evidence="1">
    <location>
        <begin position="1"/>
        <end position="22"/>
    </location>
</feature>
<accession>A0A0L0DT75</accession>
<evidence type="ECO:0000313" key="3">
    <source>
        <dbReference type="Proteomes" id="UP000054408"/>
    </source>
</evidence>
<evidence type="ECO:0000313" key="2">
    <source>
        <dbReference type="EMBL" id="KNC55427.1"/>
    </source>
</evidence>
<sequence length="220" mass="23273">MAKTMQVAIVALAFALAVAVTADPQPPTLPNLWTSHINMFVAPATYFTGAMYVDYTTGMQRTDIVMPPMVLSVFENFDSSGKFSSPQTTLAYLPATQNKQVCSKQATSGSVIGQDALAKAEFVGVGNWYGTNAYIWSAHGEGQVYSAYTAIDSGALVALETYNATTNSLDVVISFSGFTDSIASGVFTIPDMPCPSNGIAAASHGKNANMELLRKTLNLA</sequence>
<feature type="chain" id="PRO_5005537436" evidence="1">
    <location>
        <begin position="23"/>
        <end position="220"/>
    </location>
</feature>
<name>A0A0L0DT75_THETB</name>
<dbReference type="GeneID" id="25569153"/>
<dbReference type="AlphaFoldDB" id="A0A0L0DT75"/>
<dbReference type="EMBL" id="GL349501">
    <property type="protein sequence ID" value="KNC55427.1"/>
    <property type="molecule type" value="Genomic_DNA"/>
</dbReference>
<protein>
    <submittedName>
        <fullName evidence="2">Uncharacterized protein</fullName>
    </submittedName>
</protein>
<proteinExistence type="predicted"/>
<organism evidence="2 3">
    <name type="scientific">Thecamonas trahens ATCC 50062</name>
    <dbReference type="NCBI Taxonomy" id="461836"/>
    <lineage>
        <taxon>Eukaryota</taxon>
        <taxon>Apusozoa</taxon>
        <taxon>Apusomonadida</taxon>
        <taxon>Apusomonadidae</taxon>
        <taxon>Thecamonas</taxon>
    </lineage>
</organism>